<dbReference type="EMBL" id="JAUEPH010000002">
    <property type="protein sequence ID" value="MDN3203156.1"/>
    <property type="molecule type" value="Genomic_DNA"/>
</dbReference>
<keyword evidence="1" id="KW-0472">Membrane</keyword>
<keyword evidence="2" id="KW-0732">Signal</keyword>
<feature type="transmembrane region" description="Helical" evidence="1">
    <location>
        <begin position="151"/>
        <end position="174"/>
    </location>
</feature>
<evidence type="ECO:0000256" key="1">
    <source>
        <dbReference type="SAM" id="Phobius"/>
    </source>
</evidence>
<comment type="caution">
    <text evidence="3">The sequence shown here is derived from an EMBL/GenBank/DDBJ whole genome shotgun (WGS) entry which is preliminary data.</text>
</comment>
<reference evidence="3" key="1">
    <citation type="submission" date="2023-06" db="EMBL/GenBank/DDBJ databases">
        <title>Robiginitalea aurantiacus sp. nov. and Algoriphagus sediminis sp. nov., isolated from coastal sediment.</title>
        <authorList>
            <person name="Zhou Z.Y."/>
            <person name="An J."/>
            <person name="Jia Y.W."/>
            <person name="Du Z.J."/>
        </authorList>
    </citation>
    <scope>NUCLEOTIDE SEQUENCE</scope>
    <source>
        <strain evidence="3">C2-7</strain>
    </source>
</reference>
<keyword evidence="1" id="KW-0812">Transmembrane</keyword>
<evidence type="ECO:0000313" key="4">
    <source>
        <dbReference type="Proteomes" id="UP001171916"/>
    </source>
</evidence>
<feature type="chain" id="PRO_5047413520" description="Protein BatD" evidence="2">
    <location>
        <begin position="20"/>
        <end position="297"/>
    </location>
</feature>
<sequence length="297" mass="34779">MARILTLTFLLLISFSNFAQQVKVEGYFLQDSAMLGERTGYVLKAEYPESFQILFPDSSFNFGDQVLLEKQVFATSTSEGTTLDSAVYYISNFSLDSSIYVALPVYEILPYDSIAHYPLEDELKLKLTLDSIPEELQFKQNNVYQPLEKEINWIIISIWLGILFIVLAIIYFLFGNRIRKFFAQRNQRNKWKRFEKLWEQKIEELLEKPSIELADDTIGLWKSYMADLTNEPYQEWTSSEISEKMEDKKVFDALRGIDLIIYAGQNTESQESTTYLKEIAQKTFREKLMKIKNERTV</sequence>
<feature type="signal peptide" evidence="2">
    <location>
        <begin position="1"/>
        <end position="19"/>
    </location>
</feature>
<keyword evidence="1" id="KW-1133">Transmembrane helix</keyword>
<name>A0ABT7Y9M6_9BACT</name>
<protein>
    <recommendedName>
        <fullName evidence="5">Protein BatD</fullName>
    </recommendedName>
</protein>
<organism evidence="3 4">
    <name type="scientific">Algoriphagus sediminis</name>
    <dbReference type="NCBI Taxonomy" id="3057113"/>
    <lineage>
        <taxon>Bacteria</taxon>
        <taxon>Pseudomonadati</taxon>
        <taxon>Bacteroidota</taxon>
        <taxon>Cytophagia</taxon>
        <taxon>Cytophagales</taxon>
        <taxon>Cyclobacteriaceae</taxon>
        <taxon>Algoriphagus</taxon>
    </lineage>
</organism>
<dbReference type="RefSeq" id="WP_289998720.1">
    <property type="nucleotide sequence ID" value="NZ_JAUEPH010000002.1"/>
</dbReference>
<evidence type="ECO:0000256" key="2">
    <source>
        <dbReference type="SAM" id="SignalP"/>
    </source>
</evidence>
<accession>A0ABT7Y9M6</accession>
<dbReference type="Proteomes" id="UP001171916">
    <property type="component" value="Unassembled WGS sequence"/>
</dbReference>
<proteinExistence type="predicted"/>
<gene>
    <name evidence="3" type="ORF">QVH07_03310</name>
</gene>
<keyword evidence="4" id="KW-1185">Reference proteome</keyword>
<evidence type="ECO:0008006" key="5">
    <source>
        <dbReference type="Google" id="ProtNLM"/>
    </source>
</evidence>
<evidence type="ECO:0000313" key="3">
    <source>
        <dbReference type="EMBL" id="MDN3203156.1"/>
    </source>
</evidence>